<feature type="domain" description="RRM" evidence="3">
    <location>
        <begin position="90"/>
        <end position="168"/>
    </location>
</feature>
<dbReference type="GO" id="GO:0000184">
    <property type="term" value="P:nuclear-transcribed mRNA catabolic process, nonsense-mediated decay"/>
    <property type="evidence" value="ECO:0007669"/>
    <property type="project" value="TreeGrafter"/>
</dbReference>
<feature type="non-terminal residue" evidence="4">
    <location>
        <position position="283"/>
    </location>
</feature>
<keyword evidence="1 2" id="KW-0694">RNA-binding</keyword>
<dbReference type="GO" id="GO:0010494">
    <property type="term" value="C:cytoplasmic stress granule"/>
    <property type="evidence" value="ECO:0007669"/>
    <property type="project" value="TreeGrafter"/>
</dbReference>
<accession>A0AAD5K224</accession>
<reference evidence="4" key="2">
    <citation type="submission" date="2023-02" db="EMBL/GenBank/DDBJ databases">
        <authorList>
            <consortium name="DOE Joint Genome Institute"/>
            <person name="Mondo S.J."/>
            <person name="Chang Y."/>
            <person name="Wang Y."/>
            <person name="Ahrendt S."/>
            <person name="Andreopoulos W."/>
            <person name="Barry K."/>
            <person name="Beard J."/>
            <person name="Benny G.L."/>
            <person name="Blankenship S."/>
            <person name="Bonito G."/>
            <person name="Cuomo C."/>
            <person name="Desiro A."/>
            <person name="Gervers K.A."/>
            <person name="Hundley H."/>
            <person name="Kuo A."/>
            <person name="LaButti K."/>
            <person name="Lang B.F."/>
            <person name="Lipzen A."/>
            <person name="O'Donnell K."/>
            <person name="Pangilinan J."/>
            <person name="Reynolds N."/>
            <person name="Sandor L."/>
            <person name="Smith M.W."/>
            <person name="Tsang A."/>
            <person name="Grigoriev I.V."/>
            <person name="Stajich J.E."/>
            <person name="Spatafora J.W."/>
        </authorList>
    </citation>
    <scope>NUCLEOTIDE SEQUENCE</scope>
    <source>
        <strain evidence="4">RSA 2281</strain>
    </source>
</reference>
<sequence length="283" mass="31625">LYVGNLDPRVTDAMLREIFSVAGHVKSVKVIPDKNFSHGGCNYGFIEFIDHRTAEQALLTMSGRPIFSSEIKVNWAAQGSTQKDDTSKDYHIFIGDLCPEVSDDVLAKAFGLFNSMSDARVMWDMNTGKSRGFGFVAFKNKAHAEQAIATMNGERLGSRAIRVNWANQKNTNHYHQNSNSNSNSNNNIPMQYMTFEQVLAQTSTYNTTVYVGNLSPKITQNDLIPLFQRYGGIMDVRLQSERGFAFIKMDMHENAALAIYSLQGATVNGRLIKLSWGRDRSAS</sequence>
<dbReference type="InterPro" id="IPR035979">
    <property type="entry name" value="RBD_domain_sf"/>
</dbReference>
<organism evidence="4 5">
    <name type="scientific">Phascolomyces articulosus</name>
    <dbReference type="NCBI Taxonomy" id="60185"/>
    <lineage>
        <taxon>Eukaryota</taxon>
        <taxon>Fungi</taxon>
        <taxon>Fungi incertae sedis</taxon>
        <taxon>Mucoromycota</taxon>
        <taxon>Mucoromycotina</taxon>
        <taxon>Mucoromycetes</taxon>
        <taxon>Mucorales</taxon>
        <taxon>Lichtheimiaceae</taxon>
        <taxon>Phascolomyces</taxon>
    </lineage>
</organism>
<evidence type="ECO:0000313" key="5">
    <source>
        <dbReference type="Proteomes" id="UP001209540"/>
    </source>
</evidence>
<keyword evidence="5" id="KW-1185">Reference proteome</keyword>
<dbReference type="GO" id="GO:0003729">
    <property type="term" value="F:mRNA binding"/>
    <property type="evidence" value="ECO:0007669"/>
    <property type="project" value="InterPro"/>
</dbReference>
<feature type="domain" description="RRM" evidence="3">
    <location>
        <begin position="1"/>
        <end position="78"/>
    </location>
</feature>
<evidence type="ECO:0000256" key="1">
    <source>
        <dbReference type="ARBA" id="ARBA00022884"/>
    </source>
</evidence>
<feature type="non-terminal residue" evidence="4">
    <location>
        <position position="1"/>
    </location>
</feature>
<dbReference type="Gene3D" id="3.30.70.330">
    <property type="match status" value="3"/>
</dbReference>
<dbReference type="AlphaFoldDB" id="A0AAD5K224"/>
<protein>
    <recommendedName>
        <fullName evidence="3">RRM domain-containing protein</fullName>
    </recommendedName>
</protein>
<reference evidence="4" key="1">
    <citation type="journal article" date="2022" name="IScience">
        <title>Evolution of zygomycete secretomes and the origins of terrestrial fungal ecologies.</title>
        <authorList>
            <person name="Chang Y."/>
            <person name="Wang Y."/>
            <person name="Mondo S."/>
            <person name="Ahrendt S."/>
            <person name="Andreopoulos W."/>
            <person name="Barry K."/>
            <person name="Beard J."/>
            <person name="Benny G.L."/>
            <person name="Blankenship S."/>
            <person name="Bonito G."/>
            <person name="Cuomo C."/>
            <person name="Desiro A."/>
            <person name="Gervers K.A."/>
            <person name="Hundley H."/>
            <person name="Kuo A."/>
            <person name="LaButti K."/>
            <person name="Lang B.F."/>
            <person name="Lipzen A."/>
            <person name="O'Donnell K."/>
            <person name="Pangilinan J."/>
            <person name="Reynolds N."/>
            <person name="Sandor L."/>
            <person name="Smith M.E."/>
            <person name="Tsang A."/>
            <person name="Grigoriev I.V."/>
            <person name="Stajich J.E."/>
            <person name="Spatafora J.W."/>
        </authorList>
    </citation>
    <scope>NUCLEOTIDE SEQUENCE</scope>
    <source>
        <strain evidence="4">RSA 2281</strain>
    </source>
</reference>
<dbReference type="InterPro" id="IPR000504">
    <property type="entry name" value="RRM_dom"/>
</dbReference>
<dbReference type="EMBL" id="JAIXMP010000032">
    <property type="protein sequence ID" value="KAI9250465.1"/>
    <property type="molecule type" value="Genomic_DNA"/>
</dbReference>
<gene>
    <name evidence="4" type="ORF">BDA99DRAFT_411348</name>
</gene>
<evidence type="ECO:0000313" key="4">
    <source>
        <dbReference type="EMBL" id="KAI9250465.1"/>
    </source>
</evidence>
<proteinExistence type="predicted"/>
<feature type="domain" description="RRM" evidence="3">
    <location>
        <begin position="207"/>
        <end position="279"/>
    </location>
</feature>
<dbReference type="PANTHER" id="PTHR47640">
    <property type="entry name" value="TRNA SELENOCYSTEINE 1-ASSOCIATED PROTEIN 1-RELATED-RELATED"/>
    <property type="match status" value="1"/>
</dbReference>
<dbReference type="PROSITE" id="PS50102">
    <property type="entry name" value="RRM"/>
    <property type="match status" value="3"/>
</dbReference>
<dbReference type="InterPro" id="IPR050825">
    <property type="entry name" value="RBM42_RBP45_47-like"/>
</dbReference>
<dbReference type="PANTHER" id="PTHR47640:SF5">
    <property type="entry name" value="RRM DOMAIN-CONTAINING PROTEIN"/>
    <property type="match status" value="1"/>
</dbReference>
<dbReference type="InterPro" id="IPR012677">
    <property type="entry name" value="Nucleotide-bd_a/b_plait_sf"/>
</dbReference>
<evidence type="ECO:0000256" key="2">
    <source>
        <dbReference type="PROSITE-ProRule" id="PRU00176"/>
    </source>
</evidence>
<dbReference type="Pfam" id="PF00076">
    <property type="entry name" value="RRM_1"/>
    <property type="match status" value="3"/>
</dbReference>
<comment type="caution">
    <text evidence="4">The sequence shown here is derived from an EMBL/GenBank/DDBJ whole genome shotgun (WGS) entry which is preliminary data.</text>
</comment>
<dbReference type="GO" id="GO:0043488">
    <property type="term" value="P:regulation of mRNA stability"/>
    <property type="evidence" value="ECO:0007669"/>
    <property type="project" value="TreeGrafter"/>
</dbReference>
<dbReference type="GO" id="GO:0034063">
    <property type="term" value="P:stress granule assembly"/>
    <property type="evidence" value="ECO:0007669"/>
    <property type="project" value="TreeGrafter"/>
</dbReference>
<name>A0AAD5K224_9FUNG</name>
<evidence type="ECO:0000259" key="3">
    <source>
        <dbReference type="PROSITE" id="PS50102"/>
    </source>
</evidence>
<dbReference type="SMART" id="SM00360">
    <property type="entry name" value="RRM"/>
    <property type="match status" value="3"/>
</dbReference>
<dbReference type="SUPFAM" id="SSF54928">
    <property type="entry name" value="RNA-binding domain, RBD"/>
    <property type="match status" value="2"/>
</dbReference>
<dbReference type="Proteomes" id="UP001209540">
    <property type="component" value="Unassembled WGS sequence"/>
</dbReference>